<dbReference type="OrthoDB" id="8117082at2"/>
<dbReference type="RefSeq" id="WP_110753701.1">
    <property type="nucleotide sequence ID" value="NZ_QJTF01000021.1"/>
</dbReference>
<name>A0A318TE35_9HYPH</name>
<accession>A0A318TE35</accession>
<evidence type="ECO:0000313" key="3">
    <source>
        <dbReference type="Proteomes" id="UP000247454"/>
    </source>
</evidence>
<protein>
    <submittedName>
        <fullName evidence="2">Uncharacterized protein</fullName>
    </submittedName>
</protein>
<evidence type="ECO:0000313" key="2">
    <source>
        <dbReference type="EMBL" id="PYE86650.1"/>
    </source>
</evidence>
<proteinExistence type="predicted"/>
<sequence>MMAAVFTLLALALLFGWFGRRDIALVFIIFFLVVALKEFLWEIHSSSYGYRMPWLQTRFMKAPPVAPHLTADHRLIIQGALA</sequence>
<evidence type="ECO:0000256" key="1">
    <source>
        <dbReference type="SAM" id="Phobius"/>
    </source>
</evidence>
<comment type="caution">
    <text evidence="2">The sequence shown here is derived from an EMBL/GenBank/DDBJ whole genome shotgun (WGS) entry which is preliminary data.</text>
</comment>
<feature type="transmembrane region" description="Helical" evidence="1">
    <location>
        <begin position="26"/>
        <end position="43"/>
    </location>
</feature>
<dbReference type="EMBL" id="QJTF01000021">
    <property type="protein sequence ID" value="PYE86650.1"/>
    <property type="molecule type" value="Genomic_DNA"/>
</dbReference>
<keyword evidence="1" id="KW-0472">Membrane</keyword>
<keyword evidence="3" id="KW-1185">Reference proteome</keyword>
<reference evidence="2 3" key="1">
    <citation type="submission" date="2018-06" db="EMBL/GenBank/DDBJ databases">
        <title>Genomic Encyclopedia of Type Strains, Phase III (KMG-III): the genomes of soil and plant-associated and newly described type strains.</title>
        <authorList>
            <person name="Whitman W."/>
        </authorList>
    </citation>
    <scope>NUCLEOTIDE SEQUENCE [LARGE SCALE GENOMIC DNA]</scope>
    <source>
        <strain evidence="2 3">ORS 1419</strain>
    </source>
</reference>
<organism evidence="2 3">
    <name type="scientific">Phyllobacterium leguminum</name>
    <dbReference type="NCBI Taxonomy" id="314237"/>
    <lineage>
        <taxon>Bacteria</taxon>
        <taxon>Pseudomonadati</taxon>
        <taxon>Pseudomonadota</taxon>
        <taxon>Alphaproteobacteria</taxon>
        <taxon>Hyphomicrobiales</taxon>
        <taxon>Phyllobacteriaceae</taxon>
        <taxon>Phyllobacterium</taxon>
    </lineage>
</organism>
<keyword evidence="1" id="KW-1133">Transmembrane helix</keyword>
<keyword evidence="1" id="KW-0812">Transmembrane</keyword>
<dbReference type="AlphaFoldDB" id="A0A318TE35"/>
<gene>
    <name evidence="2" type="ORF">C7477_12115</name>
</gene>
<dbReference type="Proteomes" id="UP000247454">
    <property type="component" value="Unassembled WGS sequence"/>
</dbReference>